<name>A0AAV4SQ69_CAEEX</name>
<protein>
    <submittedName>
        <fullName evidence="1">Uncharacterized protein</fullName>
    </submittedName>
</protein>
<accession>A0AAV4SQ69</accession>
<organism evidence="1 2">
    <name type="scientific">Caerostris extrusa</name>
    <name type="common">Bark spider</name>
    <name type="synonym">Caerostris bankana</name>
    <dbReference type="NCBI Taxonomy" id="172846"/>
    <lineage>
        <taxon>Eukaryota</taxon>
        <taxon>Metazoa</taxon>
        <taxon>Ecdysozoa</taxon>
        <taxon>Arthropoda</taxon>
        <taxon>Chelicerata</taxon>
        <taxon>Arachnida</taxon>
        <taxon>Araneae</taxon>
        <taxon>Araneomorphae</taxon>
        <taxon>Entelegynae</taxon>
        <taxon>Araneoidea</taxon>
        <taxon>Araneidae</taxon>
        <taxon>Caerostris</taxon>
    </lineage>
</organism>
<sequence length="85" mass="9962">MFLPMRHFRMAGQCHLLPYHHVPIILSILFVSFTDEGILSYGKVRLLIIMPFSLQMIISFLKDNVLWIHVDIYFPEYAVFGDGTF</sequence>
<evidence type="ECO:0000313" key="2">
    <source>
        <dbReference type="Proteomes" id="UP001054945"/>
    </source>
</evidence>
<dbReference type="EMBL" id="BPLR01009847">
    <property type="protein sequence ID" value="GIY35021.1"/>
    <property type="molecule type" value="Genomic_DNA"/>
</dbReference>
<gene>
    <name evidence="1" type="ORF">CEXT_494131</name>
</gene>
<keyword evidence="2" id="KW-1185">Reference proteome</keyword>
<comment type="caution">
    <text evidence="1">The sequence shown here is derived from an EMBL/GenBank/DDBJ whole genome shotgun (WGS) entry which is preliminary data.</text>
</comment>
<dbReference type="Proteomes" id="UP001054945">
    <property type="component" value="Unassembled WGS sequence"/>
</dbReference>
<proteinExistence type="predicted"/>
<reference evidence="1 2" key="1">
    <citation type="submission" date="2021-06" db="EMBL/GenBank/DDBJ databases">
        <title>Caerostris extrusa draft genome.</title>
        <authorList>
            <person name="Kono N."/>
            <person name="Arakawa K."/>
        </authorList>
    </citation>
    <scope>NUCLEOTIDE SEQUENCE [LARGE SCALE GENOMIC DNA]</scope>
</reference>
<dbReference type="AlphaFoldDB" id="A0AAV4SQ69"/>
<evidence type="ECO:0000313" key="1">
    <source>
        <dbReference type="EMBL" id="GIY35021.1"/>
    </source>
</evidence>